<dbReference type="OrthoDB" id="5340195at2759"/>
<gene>
    <name evidence="2" type="ORF">LARI1_G003386</name>
</gene>
<feature type="transmembrane region" description="Helical" evidence="1">
    <location>
        <begin position="596"/>
        <end position="618"/>
    </location>
</feature>
<dbReference type="Proteomes" id="UP000469559">
    <property type="component" value="Unassembled WGS sequence"/>
</dbReference>
<dbReference type="PANTHER" id="PTHR35041:SF3">
    <property type="entry name" value="FORMYLMETHIONINE DEFORMYLASE-LIKE PROTEIN"/>
    <property type="match status" value="1"/>
</dbReference>
<evidence type="ECO:0000313" key="3">
    <source>
        <dbReference type="Proteomes" id="UP000469559"/>
    </source>
</evidence>
<dbReference type="PANTHER" id="PTHR35041">
    <property type="entry name" value="MEDIATOR OF RNA POLYMERASE II TRANSCRIPTION SUBUNIT 1"/>
    <property type="match status" value="1"/>
</dbReference>
<keyword evidence="1" id="KW-0472">Membrane</keyword>
<reference evidence="2 3" key="1">
    <citation type="submission" date="2018-05" db="EMBL/GenBank/DDBJ databases">
        <title>Whole genome sequencing for identification of molecular markers to develop diagnostic detection tools for the regulated plant pathogen Lachnellula willkommii.</title>
        <authorList>
            <person name="Giroux E."/>
            <person name="Bilodeau G."/>
        </authorList>
    </citation>
    <scope>NUCLEOTIDE SEQUENCE [LARGE SCALE GENOMIC DNA]</scope>
    <source>
        <strain evidence="2 3">CBS 203.66</strain>
    </source>
</reference>
<organism evidence="2 3">
    <name type="scientific">Lachnellula arida</name>
    <dbReference type="NCBI Taxonomy" id="1316785"/>
    <lineage>
        <taxon>Eukaryota</taxon>
        <taxon>Fungi</taxon>
        <taxon>Dikarya</taxon>
        <taxon>Ascomycota</taxon>
        <taxon>Pezizomycotina</taxon>
        <taxon>Leotiomycetes</taxon>
        <taxon>Helotiales</taxon>
        <taxon>Lachnaceae</taxon>
        <taxon>Lachnellula</taxon>
    </lineage>
</organism>
<protein>
    <submittedName>
        <fullName evidence="2">Uncharacterized protein</fullName>
    </submittedName>
</protein>
<sequence length="692" mass="76417">MNHIRREPAPQRPDLVSQSYEADLISPEYYHTETEQFLNNNASSQHCFADPKTLKVHPQTFENDGTSVNEQSQNPKLAQWGIRWFEPLPSLSISVTGVGLAFGHHFWYAHLEKHADPDGDLSQEAIKRIGNAFVALVLAAMKVAIKESYNQYAWTLVKRKPLKIKTLNKLFSLTSELFSFCSLHLIREAWLAYLLGALPWLIPLGGLTPATTLSVVPAFKSVYIDNGRIPIPKYNSSSWARVEGVDTENTLAPSALLLKIATETAFNAAALPPPPPNLFLNSSFRVKFNGPTVQCNSTTLAEQTLFDIFTRNYQNETSTYIAQNFSAEDTKNDTHNLMVMSSFNPTVDPGYKLATYILNKFNNWEVSNITSKVPNTKASQLWLQTAERAIICSVVNASFDVTFNYTNGTGRVTQQNIQIQPNTSNAVSLQTTTSALSLQSGLPFDSQTNPQGLAGSSADPEEHLHFVRAAEATFLSLTNLLNGNVTLVKPSQGCPNDCVDGPFALQQSSSRILQTGLIACDEIANNYWYRKFGHSNNFPSSPYTCRNRTLARAIEDLANNITISTISSADFTSTSMGDIYFNYTYNAYVYNRRTLIISYGTMIFVTLAAGCIGVASLFENGVYHHTNFSAFMATTRNGDLDIIARGYFLGDAKGIEKHRLMFGMLGGGVEEHHAAFGLPGSVSRLEQRAGCS</sequence>
<dbReference type="EMBL" id="QGMF01000100">
    <property type="protein sequence ID" value="TVY19557.1"/>
    <property type="molecule type" value="Genomic_DNA"/>
</dbReference>
<comment type="caution">
    <text evidence="2">The sequence shown here is derived from an EMBL/GenBank/DDBJ whole genome shotgun (WGS) entry which is preliminary data.</text>
</comment>
<name>A0A8T9BI75_9HELO</name>
<evidence type="ECO:0000313" key="2">
    <source>
        <dbReference type="EMBL" id="TVY19557.1"/>
    </source>
</evidence>
<evidence type="ECO:0000256" key="1">
    <source>
        <dbReference type="SAM" id="Phobius"/>
    </source>
</evidence>
<keyword evidence="3" id="KW-1185">Reference proteome</keyword>
<keyword evidence="1" id="KW-1133">Transmembrane helix</keyword>
<keyword evidence="1" id="KW-0812">Transmembrane</keyword>
<dbReference type="AlphaFoldDB" id="A0A8T9BI75"/>
<proteinExistence type="predicted"/>
<accession>A0A8T9BI75</accession>